<feature type="domain" description="Glucose-6-phosphate dehydrogenase C-terminal" evidence="9">
    <location>
        <begin position="188"/>
        <end position="485"/>
    </location>
</feature>
<dbReference type="SUPFAM" id="SSF55347">
    <property type="entry name" value="Glyceraldehyde-3-phosphate dehydrogenase-like, C-terminal domain"/>
    <property type="match status" value="1"/>
</dbReference>
<dbReference type="NCBIfam" id="TIGR00871">
    <property type="entry name" value="zwf"/>
    <property type="match status" value="1"/>
</dbReference>
<comment type="caution">
    <text evidence="7">Lacks conserved residue(s) required for the propagation of feature annotation.</text>
</comment>
<evidence type="ECO:0000259" key="9">
    <source>
        <dbReference type="Pfam" id="PF02781"/>
    </source>
</evidence>
<comment type="pathway">
    <text evidence="1 7">Carbohydrate degradation; pentose phosphate pathway; D-ribulose 5-phosphate from D-glucose 6-phosphate (oxidative stage): step 1/3.</text>
</comment>
<dbReference type="GO" id="GO:0005829">
    <property type="term" value="C:cytosol"/>
    <property type="evidence" value="ECO:0007669"/>
    <property type="project" value="TreeGrafter"/>
</dbReference>
<proteinExistence type="inferred from homology"/>
<dbReference type="PROSITE" id="PS00069">
    <property type="entry name" value="G6P_DEHYDROGENASE"/>
    <property type="match status" value="1"/>
</dbReference>
<dbReference type="EMBL" id="CP022684">
    <property type="protein sequence ID" value="AUM10969.1"/>
    <property type="molecule type" value="Genomic_DNA"/>
</dbReference>
<feature type="binding site" evidence="7">
    <location>
        <position position="49"/>
    </location>
    <ligand>
        <name>NADP(+)</name>
        <dbReference type="ChEBI" id="CHEBI:58349"/>
    </ligand>
</feature>
<feature type="binding site" evidence="7">
    <location>
        <position position="177"/>
    </location>
    <ligand>
        <name>substrate</name>
    </ligand>
</feature>
<dbReference type="Gene3D" id="3.40.50.720">
    <property type="entry name" value="NAD(P)-binding Rossmann-like Domain"/>
    <property type="match status" value="1"/>
</dbReference>
<evidence type="ECO:0000256" key="4">
    <source>
        <dbReference type="ARBA" id="ARBA00022857"/>
    </source>
</evidence>
<sequence>MKESNNLLFDLVLFGGTGDLAMRKLLPSLYQLYRTAAFHSGTSIIAVGRSALSREAFLTKVRDKLEQYLPEGSWDTVSWQQFSKHLQCVSIQANKTESYRELIPLLSEDHRPRTFYFSTHSSLYTAMASSLGALGLITPSARVVLEKPIGRDLGTARNISHQMSNYFTESQIYRIDHYLGKETVQNLLVLRFANPLFESLWNHHYIDHIQITISESIGVEGRGEFYEETGALRDIVQNHLLQLLCILAMEPPATIEPDRIRDEKLKVLFALQPLKGDDISRNVVRGQYTQGVLDTKKCSAYTEEEGVAESSTIETFVAMKILIDNMRWSGVPFYLRTGKRLPNRSCEIVVQFKEIPHWIFDTPRGQLMSNQLVITLQPDESITLRLCGKRLGPGIDVRTIDLNLNPSSRGNKRSADAYERLLLDVIKGDQTLFLRQDELEQAWHWIDPILEDWESSSSPPEYYACGSWGPAGSTLLLAKDGRLWHEGVSG</sequence>
<dbReference type="HAMAP" id="MF_00966">
    <property type="entry name" value="G6PD"/>
    <property type="match status" value="1"/>
</dbReference>
<keyword evidence="11" id="KW-1185">Reference proteome</keyword>
<dbReference type="Pfam" id="PF02781">
    <property type="entry name" value="G6PD_C"/>
    <property type="match status" value="1"/>
</dbReference>
<keyword evidence="3 7" id="KW-0313">Glucose metabolism</keyword>
<dbReference type="InterPro" id="IPR019796">
    <property type="entry name" value="G6P_DH_AS"/>
</dbReference>
<organism evidence="10 11">
    <name type="scientific">Ketobacter alkanivorans</name>
    <dbReference type="NCBI Taxonomy" id="1917421"/>
    <lineage>
        <taxon>Bacteria</taxon>
        <taxon>Pseudomonadati</taxon>
        <taxon>Pseudomonadota</taxon>
        <taxon>Gammaproteobacteria</taxon>
        <taxon>Pseudomonadales</taxon>
        <taxon>Ketobacteraceae</taxon>
        <taxon>Ketobacter</taxon>
    </lineage>
</organism>
<dbReference type="OrthoDB" id="9802739at2"/>
<dbReference type="InterPro" id="IPR022674">
    <property type="entry name" value="G6P_DH_NAD-bd"/>
</dbReference>
<evidence type="ECO:0000313" key="10">
    <source>
        <dbReference type="EMBL" id="AUM10969.1"/>
    </source>
</evidence>
<protein>
    <recommendedName>
        <fullName evidence="7">Glucose-6-phosphate 1-dehydrogenase</fullName>
        <shortName evidence="7">G6PD</shortName>
        <ecNumber evidence="7">1.1.1.49</ecNumber>
    </recommendedName>
</protein>
<dbReference type="RefSeq" id="WP_101892315.1">
    <property type="nucleotide sequence ID" value="NZ_CP022684.1"/>
</dbReference>
<evidence type="ECO:0000256" key="3">
    <source>
        <dbReference type="ARBA" id="ARBA00022526"/>
    </source>
</evidence>
<dbReference type="KEGG" id="kak:Kalk_00275"/>
<dbReference type="InterPro" id="IPR001282">
    <property type="entry name" value="G6P_DH"/>
</dbReference>
<name>A0A2K9LF29_9GAMM</name>
<evidence type="ECO:0000313" key="11">
    <source>
        <dbReference type="Proteomes" id="UP000235116"/>
    </source>
</evidence>
<keyword evidence="4 7" id="KW-0521">NADP</keyword>
<dbReference type="PANTHER" id="PTHR23429:SF0">
    <property type="entry name" value="GLUCOSE-6-PHOSPHATE 1-DEHYDROGENASE"/>
    <property type="match status" value="1"/>
</dbReference>
<gene>
    <name evidence="7 10" type="primary">zwf</name>
    <name evidence="10" type="ORF">Kalk_00275</name>
</gene>
<accession>A0A2K9LF29</accession>
<comment type="catalytic activity">
    <reaction evidence="7">
        <text>D-glucose 6-phosphate + NADP(+) = 6-phospho-D-glucono-1,5-lactone + NADPH + H(+)</text>
        <dbReference type="Rhea" id="RHEA:15841"/>
        <dbReference type="ChEBI" id="CHEBI:15378"/>
        <dbReference type="ChEBI" id="CHEBI:57783"/>
        <dbReference type="ChEBI" id="CHEBI:57955"/>
        <dbReference type="ChEBI" id="CHEBI:58349"/>
        <dbReference type="ChEBI" id="CHEBI:61548"/>
        <dbReference type="EC" id="1.1.1.49"/>
    </reaction>
</comment>
<evidence type="ECO:0000256" key="1">
    <source>
        <dbReference type="ARBA" id="ARBA00004937"/>
    </source>
</evidence>
<feature type="binding site" evidence="7">
    <location>
        <position position="234"/>
    </location>
    <ligand>
        <name>substrate</name>
    </ligand>
</feature>
<evidence type="ECO:0000256" key="6">
    <source>
        <dbReference type="ARBA" id="ARBA00023277"/>
    </source>
</evidence>
<evidence type="ECO:0000256" key="7">
    <source>
        <dbReference type="HAMAP-Rule" id="MF_00966"/>
    </source>
</evidence>
<evidence type="ECO:0000256" key="5">
    <source>
        <dbReference type="ARBA" id="ARBA00023002"/>
    </source>
</evidence>
<feature type="domain" description="Glucose-6-phosphate dehydrogenase NAD-binding" evidence="8">
    <location>
        <begin position="12"/>
        <end position="186"/>
    </location>
</feature>
<dbReference type="EC" id="1.1.1.49" evidence="7"/>
<comment type="similarity">
    <text evidence="2 7">Belongs to the glucose-6-phosphate dehydrogenase family.</text>
</comment>
<dbReference type="Proteomes" id="UP000235116">
    <property type="component" value="Chromosome"/>
</dbReference>
<comment type="function">
    <text evidence="7">Catalyzes the oxidation of glucose 6-phosphate to 6-phosphogluconolactone.</text>
</comment>
<dbReference type="PRINTS" id="PR00079">
    <property type="entry name" value="G6PDHDRGNASE"/>
</dbReference>
<dbReference type="UniPathway" id="UPA00115">
    <property type="reaction ID" value="UER00408"/>
</dbReference>
<feature type="binding site" evidence="7">
    <location>
        <position position="339"/>
    </location>
    <ligand>
        <name>substrate</name>
    </ligand>
</feature>
<dbReference type="GO" id="GO:0004345">
    <property type="term" value="F:glucose-6-phosphate dehydrogenase activity"/>
    <property type="evidence" value="ECO:0007669"/>
    <property type="project" value="UniProtKB-UniRule"/>
</dbReference>
<dbReference type="PIRSF" id="PIRSF000110">
    <property type="entry name" value="G6PD"/>
    <property type="match status" value="1"/>
</dbReference>
<evidence type="ECO:0000259" key="8">
    <source>
        <dbReference type="Pfam" id="PF00479"/>
    </source>
</evidence>
<feature type="binding site" evidence="7">
    <location>
        <position position="215"/>
    </location>
    <ligand>
        <name>substrate</name>
    </ligand>
</feature>
<keyword evidence="6 7" id="KW-0119">Carbohydrate metabolism</keyword>
<feature type="binding site" evidence="7">
    <location>
        <position position="147"/>
    </location>
    <ligand>
        <name>NADP(+)</name>
        <dbReference type="ChEBI" id="CHEBI:58349"/>
    </ligand>
</feature>
<feature type="active site" description="Proton acceptor" evidence="7">
    <location>
        <position position="239"/>
    </location>
</feature>
<dbReference type="InterPro" id="IPR022675">
    <property type="entry name" value="G6P_DH_C"/>
</dbReference>
<dbReference type="GO" id="GO:0009051">
    <property type="term" value="P:pentose-phosphate shunt, oxidative branch"/>
    <property type="evidence" value="ECO:0007669"/>
    <property type="project" value="TreeGrafter"/>
</dbReference>
<feature type="binding site" evidence="7">
    <location>
        <position position="181"/>
    </location>
    <ligand>
        <name>substrate</name>
    </ligand>
</feature>
<evidence type="ECO:0000256" key="2">
    <source>
        <dbReference type="ARBA" id="ARBA00009975"/>
    </source>
</evidence>
<keyword evidence="5 7" id="KW-0560">Oxidoreductase</keyword>
<dbReference type="SUPFAM" id="SSF51735">
    <property type="entry name" value="NAD(P)-binding Rossmann-fold domains"/>
    <property type="match status" value="1"/>
</dbReference>
<dbReference type="AlphaFoldDB" id="A0A2K9LF29"/>
<dbReference type="InterPro" id="IPR036291">
    <property type="entry name" value="NAD(P)-bd_dom_sf"/>
</dbReference>
<reference evidence="11" key="1">
    <citation type="submission" date="2017-08" db="EMBL/GenBank/DDBJ databases">
        <title>Direct submision.</title>
        <authorList>
            <person name="Kim S.-J."/>
            <person name="Rhee S.-K."/>
        </authorList>
    </citation>
    <scope>NUCLEOTIDE SEQUENCE [LARGE SCALE GENOMIC DNA]</scope>
    <source>
        <strain evidence="11">GI5</strain>
    </source>
</reference>
<dbReference type="GO" id="GO:0006006">
    <property type="term" value="P:glucose metabolic process"/>
    <property type="evidence" value="ECO:0007669"/>
    <property type="project" value="UniProtKB-KW"/>
</dbReference>
<dbReference type="PANTHER" id="PTHR23429">
    <property type="entry name" value="GLUCOSE-6-PHOSPHATE 1-DEHYDROGENASE G6PD"/>
    <property type="match status" value="1"/>
</dbReference>
<dbReference type="Pfam" id="PF00479">
    <property type="entry name" value="G6PD_N"/>
    <property type="match status" value="1"/>
</dbReference>
<dbReference type="Gene3D" id="3.30.360.10">
    <property type="entry name" value="Dihydrodipicolinate Reductase, domain 2"/>
    <property type="match status" value="1"/>
</dbReference>
<dbReference type="GO" id="GO:0050661">
    <property type="term" value="F:NADP binding"/>
    <property type="evidence" value="ECO:0007669"/>
    <property type="project" value="UniProtKB-UniRule"/>
</dbReference>